<dbReference type="Gene3D" id="3.40.50.720">
    <property type="entry name" value="NAD(P)-binding Rossmann-like Domain"/>
    <property type="match status" value="1"/>
</dbReference>
<keyword evidence="2" id="KW-0560">Oxidoreductase</keyword>
<dbReference type="PANTHER" id="PTHR44196">
    <property type="entry name" value="DEHYDROGENASE/REDUCTASE SDR FAMILY MEMBER 7B"/>
    <property type="match status" value="1"/>
</dbReference>
<accession>A0ABV1FMM6</accession>
<evidence type="ECO:0000313" key="4">
    <source>
        <dbReference type="Proteomes" id="UP001487296"/>
    </source>
</evidence>
<gene>
    <name evidence="3" type="ORF">AAAT34_01125</name>
</gene>
<proteinExistence type="inferred from homology"/>
<dbReference type="Pfam" id="PF00106">
    <property type="entry name" value="adh_short"/>
    <property type="match status" value="1"/>
</dbReference>
<dbReference type="EMBL" id="JBBNFP010000002">
    <property type="protein sequence ID" value="MEQ2485651.1"/>
    <property type="molecule type" value="Genomic_DNA"/>
</dbReference>
<dbReference type="PANTHER" id="PTHR44196:SF3">
    <property type="entry name" value="SHORT CHAIN DEHYDROGENASE FAMILY PROTEIN"/>
    <property type="match status" value="1"/>
</dbReference>
<dbReference type="Proteomes" id="UP001487296">
    <property type="component" value="Unassembled WGS sequence"/>
</dbReference>
<name>A0ABV1FMM6_9BACT</name>
<dbReference type="PRINTS" id="PR00081">
    <property type="entry name" value="GDHRDH"/>
</dbReference>
<dbReference type="RefSeq" id="WP_215758604.1">
    <property type="nucleotide sequence ID" value="NZ_JAHKBE010000001.1"/>
</dbReference>
<reference evidence="3 4" key="1">
    <citation type="submission" date="2024-04" db="EMBL/GenBank/DDBJ databases">
        <title>Human intestinal bacterial collection.</title>
        <authorList>
            <person name="Pauvert C."/>
            <person name="Hitch T.C.A."/>
            <person name="Clavel T."/>
        </authorList>
    </citation>
    <scope>NUCLEOTIDE SEQUENCE [LARGE SCALE GENOMIC DNA]</scope>
    <source>
        <strain evidence="3 4">CLA-AA-H145</strain>
    </source>
</reference>
<evidence type="ECO:0000313" key="3">
    <source>
        <dbReference type="EMBL" id="MEQ2485651.1"/>
    </source>
</evidence>
<sequence length="242" mass="26824">MKKAVVVGASSGIGREVARLLLQQGWSVGLAARRVEPLHALAHDYPDRAWVQAIDVTRDDAPQALMALIGQMGGIDLYFHAAGVGWQNAALDATKEMRTLLTNGVGFTRMVGEAYRYFAECGGGHIAVISSIAGTKGLGAAPAYSGTKAFQNVYVQALEQQAHMRHLPIRFTDIRPGFVRTDLLGDGQSYPMLMEPRLVARAIVRAIDRRRHVCVIDWRYRVLTFFWQLIPDALWRRVSVHT</sequence>
<dbReference type="InterPro" id="IPR002347">
    <property type="entry name" value="SDR_fam"/>
</dbReference>
<dbReference type="SUPFAM" id="SSF51735">
    <property type="entry name" value="NAD(P)-binding Rossmann-fold domains"/>
    <property type="match status" value="1"/>
</dbReference>
<evidence type="ECO:0000256" key="1">
    <source>
        <dbReference type="ARBA" id="ARBA00006484"/>
    </source>
</evidence>
<dbReference type="InterPro" id="IPR036291">
    <property type="entry name" value="NAD(P)-bd_dom_sf"/>
</dbReference>
<comment type="similarity">
    <text evidence="1">Belongs to the short-chain dehydrogenases/reductases (SDR) family.</text>
</comment>
<organism evidence="3 4">
    <name type="scientific">Hallella faecis</name>
    <dbReference type="NCBI Taxonomy" id="2841596"/>
    <lineage>
        <taxon>Bacteria</taxon>
        <taxon>Pseudomonadati</taxon>
        <taxon>Bacteroidota</taxon>
        <taxon>Bacteroidia</taxon>
        <taxon>Bacteroidales</taxon>
        <taxon>Prevotellaceae</taxon>
        <taxon>Hallella</taxon>
    </lineage>
</organism>
<evidence type="ECO:0000256" key="2">
    <source>
        <dbReference type="ARBA" id="ARBA00023002"/>
    </source>
</evidence>
<keyword evidence="4" id="KW-1185">Reference proteome</keyword>
<protein>
    <submittedName>
        <fullName evidence="3">SDR family NAD(P)-dependent oxidoreductase</fullName>
    </submittedName>
</protein>
<comment type="caution">
    <text evidence="3">The sequence shown here is derived from an EMBL/GenBank/DDBJ whole genome shotgun (WGS) entry which is preliminary data.</text>
</comment>